<feature type="transmembrane region" description="Helical" evidence="8">
    <location>
        <begin position="798"/>
        <end position="818"/>
    </location>
</feature>
<feature type="transmembrane region" description="Helical" evidence="8">
    <location>
        <begin position="305"/>
        <end position="327"/>
    </location>
</feature>
<feature type="transmembrane region" description="Helical" evidence="8">
    <location>
        <begin position="156"/>
        <end position="175"/>
    </location>
</feature>
<evidence type="ECO:0000259" key="9">
    <source>
        <dbReference type="Pfam" id="PF01490"/>
    </source>
</evidence>
<evidence type="ECO:0000256" key="6">
    <source>
        <dbReference type="ARBA" id="ARBA00023136"/>
    </source>
</evidence>
<accession>A0AAP0CKI2</accession>
<evidence type="ECO:0000256" key="4">
    <source>
        <dbReference type="ARBA" id="ARBA00022970"/>
    </source>
</evidence>
<evidence type="ECO:0000256" key="2">
    <source>
        <dbReference type="ARBA" id="ARBA00022448"/>
    </source>
</evidence>
<dbReference type="Proteomes" id="UP001408789">
    <property type="component" value="Unassembled WGS sequence"/>
</dbReference>
<keyword evidence="2" id="KW-0813">Transport</keyword>
<feature type="transmembrane region" description="Helical" evidence="8">
    <location>
        <begin position="562"/>
        <end position="584"/>
    </location>
</feature>
<gene>
    <name evidence="10" type="ORF">SSX86_023975</name>
</gene>
<feature type="transmembrane region" description="Helical" evidence="8">
    <location>
        <begin position="519"/>
        <end position="541"/>
    </location>
</feature>
<evidence type="ECO:0000256" key="5">
    <source>
        <dbReference type="ARBA" id="ARBA00022989"/>
    </source>
</evidence>
<evidence type="ECO:0000256" key="8">
    <source>
        <dbReference type="SAM" id="Phobius"/>
    </source>
</evidence>
<feature type="compositionally biased region" description="Acidic residues" evidence="7">
    <location>
        <begin position="438"/>
        <end position="454"/>
    </location>
</feature>
<evidence type="ECO:0000256" key="3">
    <source>
        <dbReference type="ARBA" id="ARBA00022692"/>
    </source>
</evidence>
<feature type="transmembrane region" description="Helical" evidence="8">
    <location>
        <begin position="689"/>
        <end position="708"/>
    </location>
</feature>
<evidence type="ECO:0000256" key="7">
    <source>
        <dbReference type="SAM" id="MobiDB-lite"/>
    </source>
</evidence>
<feature type="transmembrane region" description="Helical" evidence="8">
    <location>
        <begin position="30"/>
        <end position="51"/>
    </location>
</feature>
<dbReference type="InterPro" id="IPR013057">
    <property type="entry name" value="AA_transpt_TM"/>
</dbReference>
<feature type="transmembrane region" description="Helical" evidence="8">
    <location>
        <begin position="714"/>
        <end position="738"/>
    </location>
</feature>
<keyword evidence="6 8" id="KW-0472">Membrane</keyword>
<name>A0AAP0CKI2_9ASTR</name>
<feature type="transmembrane region" description="Helical" evidence="8">
    <location>
        <begin position="57"/>
        <end position="79"/>
    </location>
</feature>
<keyword evidence="4" id="KW-0029">Amino-acid transport</keyword>
<dbReference type="PANTHER" id="PTHR48017">
    <property type="entry name" value="OS05G0424000 PROTEIN-RELATED"/>
    <property type="match status" value="1"/>
</dbReference>
<dbReference type="AlphaFoldDB" id="A0AAP0CKI2"/>
<keyword evidence="11" id="KW-1185">Reference proteome</keyword>
<evidence type="ECO:0000256" key="1">
    <source>
        <dbReference type="ARBA" id="ARBA00004370"/>
    </source>
</evidence>
<evidence type="ECO:0000313" key="10">
    <source>
        <dbReference type="EMBL" id="KAK9056613.1"/>
    </source>
</evidence>
<feature type="transmembrane region" description="Helical" evidence="8">
    <location>
        <begin position="830"/>
        <end position="851"/>
    </location>
</feature>
<feature type="transmembrane region" description="Helical" evidence="8">
    <location>
        <begin position="590"/>
        <end position="612"/>
    </location>
</feature>
<comment type="subcellular location">
    <subcellularLocation>
        <location evidence="1">Membrane</location>
    </subcellularLocation>
</comment>
<dbReference type="GO" id="GO:0016020">
    <property type="term" value="C:membrane"/>
    <property type="evidence" value="ECO:0007669"/>
    <property type="project" value="UniProtKB-SubCell"/>
</dbReference>
<feature type="region of interest" description="Disordered" evidence="7">
    <location>
        <begin position="408"/>
        <end position="454"/>
    </location>
</feature>
<feature type="domain" description="Amino acid transporter transmembrane" evidence="9">
    <location>
        <begin position="560"/>
        <end position="851"/>
    </location>
</feature>
<feature type="region of interest" description="Disordered" evidence="7">
    <location>
        <begin position="1"/>
        <end position="20"/>
    </location>
</feature>
<evidence type="ECO:0000313" key="11">
    <source>
        <dbReference type="Proteomes" id="UP001408789"/>
    </source>
</evidence>
<reference evidence="10 11" key="1">
    <citation type="submission" date="2024-04" db="EMBL/GenBank/DDBJ databases">
        <title>The reference genome of an endangered Asteraceae, Deinandra increscens subsp. villosa, native to the Central Coast of California.</title>
        <authorList>
            <person name="Guilliams M."/>
            <person name="Hasenstab-Lehman K."/>
            <person name="Meyer R."/>
            <person name="Mcevoy S."/>
        </authorList>
    </citation>
    <scope>NUCLEOTIDE SEQUENCE [LARGE SCALE GENOMIC DNA]</scope>
    <source>
        <tissue evidence="10">Leaf</tissue>
    </source>
</reference>
<keyword evidence="3 8" id="KW-0812">Transmembrane</keyword>
<proteinExistence type="predicted"/>
<feature type="compositionally biased region" description="Basic and acidic residues" evidence="7">
    <location>
        <begin position="11"/>
        <end position="20"/>
    </location>
</feature>
<dbReference type="Pfam" id="PF01490">
    <property type="entry name" value="Aa_trans"/>
    <property type="match status" value="2"/>
</dbReference>
<feature type="domain" description="Amino acid transporter transmembrane" evidence="9">
    <location>
        <begin position="26"/>
        <end position="328"/>
    </location>
</feature>
<dbReference type="EMBL" id="JBCNJP010000024">
    <property type="protein sequence ID" value="KAK9056613.1"/>
    <property type="molecule type" value="Genomic_DNA"/>
</dbReference>
<feature type="transmembrane region" description="Helical" evidence="8">
    <location>
        <begin position="265"/>
        <end position="285"/>
    </location>
</feature>
<keyword evidence="5 8" id="KW-1133">Transmembrane helix</keyword>
<feature type="transmembrane region" description="Helical" evidence="8">
    <location>
        <begin position="181"/>
        <end position="205"/>
    </location>
</feature>
<dbReference type="GO" id="GO:0006865">
    <property type="term" value="P:amino acid transport"/>
    <property type="evidence" value="ECO:0007669"/>
    <property type="project" value="UniProtKB-KW"/>
</dbReference>
<comment type="caution">
    <text evidence="10">The sequence shown here is derived from an EMBL/GenBank/DDBJ whole genome shotgun (WGS) entry which is preliminary data.</text>
</comment>
<protein>
    <recommendedName>
        <fullName evidence="9">Amino acid transporter transmembrane domain-containing protein</fullName>
    </recommendedName>
</protein>
<organism evidence="10 11">
    <name type="scientific">Deinandra increscens subsp. villosa</name>
    <dbReference type="NCBI Taxonomy" id="3103831"/>
    <lineage>
        <taxon>Eukaryota</taxon>
        <taxon>Viridiplantae</taxon>
        <taxon>Streptophyta</taxon>
        <taxon>Embryophyta</taxon>
        <taxon>Tracheophyta</taxon>
        <taxon>Spermatophyta</taxon>
        <taxon>Magnoliopsida</taxon>
        <taxon>eudicotyledons</taxon>
        <taxon>Gunneridae</taxon>
        <taxon>Pentapetalae</taxon>
        <taxon>asterids</taxon>
        <taxon>campanulids</taxon>
        <taxon>Asterales</taxon>
        <taxon>Asteraceae</taxon>
        <taxon>Asteroideae</taxon>
        <taxon>Heliantheae alliance</taxon>
        <taxon>Madieae</taxon>
        <taxon>Madiinae</taxon>
        <taxon>Deinandra</taxon>
    </lineage>
</organism>
<sequence length="888" mass="97427">MHNVSSLETGYGHDDEKHDDDGQIKRTGTWAYASAHIITTVIGSGVLSLSWSFAQLGWAPGIFTLVFFCVISWFTSILLSDSYRSPHPVSGTRNYTYMNAVKSTLGMHQYKLCGIAQLGVLTGITIGYTTTTAISMAAIHKSNCYHEHGHHADCRVRINSFMIIFATIEIILSQIPSFHKLSALSVIAAIMSFTYSTIGIALSIAKIASNGIGKTSLTGIPITGMEKMWRTLSAVGDIAFAFSFSFDTLKSNPPENKSMKKATTVGILACSMFYTMCGVLGYAAFGNDAPGNFLTGFGFFDPFWLVGLANLCVVIHLLDYSSTYLWVHGRKVQKKMAGEGVRFKQSQRQANRKQNYSAMAAAASSVTLSPPSSSSLSNFPRSLSLSSCNTFIQLPTSASAFRLRASRRSPNFPQEAENPAVDPRNWNRNRIDMTFSGDYDEDDDDEDEDEEEEDDRSLDLLIRFVENVFKKISKRARKSVRSVLPINIPTKLVGFSVNGVIILAFFWILKAFLEVVCTLGSVVFVSILVVRGVWTGISYFQEGSYHRRNNDFDDDNQAWTGTWAYASAHIITTVIGSGVLSLSWSFAQLGWAPGIFTLVFFCVISWFTSILLSDSYRSPHPVSGTRNYTYMNAVKATLGMHQYKLCGIAQLGVLTGITIGYTTTTAISMAAIHKSNCYHEHGHHADCRVRINSFMIIFATIEIILSQIPSFHKLSALSVIAAIMSFTYSTIGIALSIAKIASNGIGKTSLTGIPITGMEKMWRTLSAVGDIAFAFSFSFDTLKSNPPENKSMKKATTVGILACSMFYTMCGVLGYTAFGNDAPGNFLTGFGFFDPFWLVGLANLCVVIHLLDVHLTGQDSEVIRNLDLTATDKSNMLHSVNPGCCWIN</sequence>